<feature type="compositionally biased region" description="Polar residues" evidence="1">
    <location>
        <begin position="356"/>
        <end position="372"/>
    </location>
</feature>
<feature type="compositionally biased region" description="Basic and acidic residues" evidence="1">
    <location>
        <begin position="239"/>
        <end position="248"/>
    </location>
</feature>
<organism evidence="2 3">
    <name type="scientific">Tothia fuscella</name>
    <dbReference type="NCBI Taxonomy" id="1048955"/>
    <lineage>
        <taxon>Eukaryota</taxon>
        <taxon>Fungi</taxon>
        <taxon>Dikarya</taxon>
        <taxon>Ascomycota</taxon>
        <taxon>Pezizomycotina</taxon>
        <taxon>Dothideomycetes</taxon>
        <taxon>Pleosporomycetidae</taxon>
        <taxon>Venturiales</taxon>
        <taxon>Cylindrosympodiaceae</taxon>
        <taxon>Tothia</taxon>
    </lineage>
</organism>
<keyword evidence="3" id="KW-1185">Reference proteome</keyword>
<protein>
    <submittedName>
        <fullName evidence="2">Uncharacterized protein</fullName>
    </submittedName>
</protein>
<evidence type="ECO:0000313" key="3">
    <source>
        <dbReference type="Proteomes" id="UP000800235"/>
    </source>
</evidence>
<dbReference type="Proteomes" id="UP000800235">
    <property type="component" value="Unassembled WGS sequence"/>
</dbReference>
<name>A0A9P4NQ57_9PEZI</name>
<evidence type="ECO:0000313" key="2">
    <source>
        <dbReference type="EMBL" id="KAF2429299.1"/>
    </source>
</evidence>
<comment type="caution">
    <text evidence="2">The sequence shown here is derived from an EMBL/GenBank/DDBJ whole genome shotgun (WGS) entry which is preliminary data.</text>
</comment>
<feature type="region of interest" description="Disordered" evidence="1">
    <location>
        <begin position="222"/>
        <end position="248"/>
    </location>
</feature>
<feature type="compositionally biased region" description="Basic and acidic residues" evidence="1">
    <location>
        <begin position="1"/>
        <end position="11"/>
    </location>
</feature>
<feature type="region of interest" description="Disordered" evidence="1">
    <location>
        <begin position="356"/>
        <end position="393"/>
    </location>
</feature>
<sequence length="393" mass="43580">MLKPSIDKKETSVNNIPLGTRAGLGAPLEVDPPEIRRREREVENAQPDKPYTRGVMIRSKTLMPCLDRKLPDEKANVTVLKDDRMRGIVKTRTCIVHEMNGVNAYRVFAIYANRNIGLTFKSNPWFRMKIEQFLRSTNMCDQKKVFYSLDPGVEAAEWDLNDQSHGVDKESLDRISYQYILNFAQESGIIGHIGAYDAFQGASNRTSALLEEFCDITTGKASQIDTGSTTRKGSPALGKAEHHENNEDKANGQAIDELTVEQAKSQKQLLGVKQEEDLKSQTVEAQAERVEETDITARQGVAKCGSSPRPKSPMIPSPSHQTLFQPGTRASTSSDAAASAQAFTKVSTTKGIRAGLSTSLSFDPDHSSNTQRRNARHHSLVPRKETPQRFLHG</sequence>
<feature type="region of interest" description="Disordered" evidence="1">
    <location>
        <begin position="1"/>
        <end position="32"/>
    </location>
</feature>
<proteinExistence type="predicted"/>
<reference evidence="2" key="1">
    <citation type="journal article" date="2020" name="Stud. Mycol.">
        <title>101 Dothideomycetes genomes: a test case for predicting lifestyles and emergence of pathogens.</title>
        <authorList>
            <person name="Haridas S."/>
            <person name="Albert R."/>
            <person name="Binder M."/>
            <person name="Bloem J."/>
            <person name="Labutti K."/>
            <person name="Salamov A."/>
            <person name="Andreopoulos B."/>
            <person name="Baker S."/>
            <person name="Barry K."/>
            <person name="Bills G."/>
            <person name="Bluhm B."/>
            <person name="Cannon C."/>
            <person name="Castanera R."/>
            <person name="Culley D."/>
            <person name="Daum C."/>
            <person name="Ezra D."/>
            <person name="Gonzalez J."/>
            <person name="Henrissat B."/>
            <person name="Kuo A."/>
            <person name="Liang C."/>
            <person name="Lipzen A."/>
            <person name="Lutzoni F."/>
            <person name="Magnuson J."/>
            <person name="Mondo S."/>
            <person name="Nolan M."/>
            <person name="Ohm R."/>
            <person name="Pangilinan J."/>
            <person name="Park H.-J."/>
            <person name="Ramirez L."/>
            <person name="Alfaro M."/>
            <person name="Sun H."/>
            <person name="Tritt A."/>
            <person name="Yoshinaga Y."/>
            <person name="Zwiers L.-H."/>
            <person name="Turgeon B."/>
            <person name="Goodwin S."/>
            <person name="Spatafora J."/>
            <person name="Crous P."/>
            <person name="Grigoriev I."/>
        </authorList>
    </citation>
    <scope>NUCLEOTIDE SEQUENCE</scope>
    <source>
        <strain evidence="2">CBS 130266</strain>
    </source>
</reference>
<accession>A0A9P4NQ57</accession>
<feature type="compositionally biased region" description="Polar residues" evidence="1">
    <location>
        <begin position="318"/>
        <end position="329"/>
    </location>
</feature>
<dbReference type="EMBL" id="MU007048">
    <property type="protein sequence ID" value="KAF2429299.1"/>
    <property type="molecule type" value="Genomic_DNA"/>
</dbReference>
<dbReference type="AlphaFoldDB" id="A0A9P4NQ57"/>
<feature type="region of interest" description="Disordered" evidence="1">
    <location>
        <begin position="301"/>
        <end position="336"/>
    </location>
</feature>
<evidence type="ECO:0000256" key="1">
    <source>
        <dbReference type="SAM" id="MobiDB-lite"/>
    </source>
</evidence>
<feature type="compositionally biased region" description="Polar residues" evidence="1">
    <location>
        <begin position="222"/>
        <end position="232"/>
    </location>
</feature>
<gene>
    <name evidence="2" type="ORF">EJ08DRAFT_735067</name>
</gene>